<evidence type="ECO:0000256" key="3">
    <source>
        <dbReference type="ARBA" id="ARBA00021356"/>
    </source>
</evidence>
<dbReference type="GeneID" id="69469052"/>
<evidence type="ECO:0000256" key="4">
    <source>
        <dbReference type="ARBA" id="ARBA00022485"/>
    </source>
</evidence>
<dbReference type="CDD" id="cd01335">
    <property type="entry name" value="Radical_SAM"/>
    <property type="match status" value="1"/>
</dbReference>
<dbReference type="InterPro" id="IPR058240">
    <property type="entry name" value="rSAM_sf"/>
</dbReference>
<dbReference type="GO" id="GO:0046872">
    <property type="term" value="F:metal ion binding"/>
    <property type="evidence" value="ECO:0007669"/>
    <property type="project" value="UniProtKB-UniRule"/>
</dbReference>
<keyword evidence="6 10" id="KW-0479">Metal-binding</keyword>
<comment type="cofactor">
    <cofactor evidence="10">
        <name>[4Fe-4S] cluster</name>
        <dbReference type="ChEBI" id="CHEBI:49883"/>
    </cofactor>
    <text evidence="10">Binds 1 [4Fe-4S] cluster. The cluster is coordinated with 3 cysteines and an exchangeable S-adenosyl-L-methionine.</text>
</comment>
<evidence type="ECO:0000256" key="8">
    <source>
        <dbReference type="ARBA" id="ARBA00023004"/>
    </source>
</evidence>
<dbReference type="PROSITE" id="PS01087">
    <property type="entry name" value="RADICAL_ACTIVATING"/>
    <property type="match status" value="1"/>
</dbReference>
<evidence type="ECO:0000256" key="7">
    <source>
        <dbReference type="ARBA" id="ARBA00023002"/>
    </source>
</evidence>
<gene>
    <name evidence="12" type="primary">pflA_3</name>
    <name evidence="12" type="ORF">ACLFYP115_03391</name>
</gene>
<dbReference type="InterPro" id="IPR013785">
    <property type="entry name" value="Aldolase_TIM"/>
</dbReference>
<proteinExistence type="inferred from homology"/>
<name>A0A6N2WHT2_9FIRM</name>
<evidence type="ECO:0000256" key="2">
    <source>
        <dbReference type="ARBA" id="ARBA00009777"/>
    </source>
</evidence>
<keyword evidence="7 10" id="KW-0560">Oxidoreductase</keyword>
<dbReference type="SFLD" id="SFLDS00029">
    <property type="entry name" value="Radical_SAM"/>
    <property type="match status" value="1"/>
</dbReference>
<evidence type="ECO:0000256" key="9">
    <source>
        <dbReference type="ARBA" id="ARBA00023014"/>
    </source>
</evidence>
<keyword evidence="8 10" id="KW-0408">Iron</keyword>
<organism evidence="12">
    <name type="scientific">Anaerostipes caccae</name>
    <dbReference type="NCBI Taxonomy" id="105841"/>
    <lineage>
        <taxon>Bacteria</taxon>
        <taxon>Bacillati</taxon>
        <taxon>Bacillota</taxon>
        <taxon>Clostridia</taxon>
        <taxon>Lachnospirales</taxon>
        <taxon>Lachnospiraceae</taxon>
        <taxon>Anaerostipes</taxon>
    </lineage>
</organism>
<comment type="subcellular location">
    <subcellularLocation>
        <location evidence="10">Cytoplasm</location>
    </subcellularLocation>
</comment>
<evidence type="ECO:0000256" key="5">
    <source>
        <dbReference type="ARBA" id="ARBA00022691"/>
    </source>
</evidence>
<dbReference type="AlphaFoldDB" id="A0A6N2WHT2"/>
<dbReference type="InterPro" id="IPR001989">
    <property type="entry name" value="Radical_activat_CS"/>
</dbReference>
<keyword evidence="12" id="KW-0670">Pyruvate</keyword>
<dbReference type="InterPro" id="IPR034457">
    <property type="entry name" value="Organic_radical-activating"/>
</dbReference>
<keyword evidence="12" id="KW-0456">Lyase</keyword>
<dbReference type="InterPro" id="IPR007197">
    <property type="entry name" value="rSAM"/>
</dbReference>
<dbReference type="GO" id="GO:0005737">
    <property type="term" value="C:cytoplasm"/>
    <property type="evidence" value="ECO:0007669"/>
    <property type="project" value="UniProtKB-SubCell"/>
</dbReference>
<dbReference type="GO" id="GO:0043365">
    <property type="term" value="F:[formate-C-acetyltransferase]-activating enzyme activity"/>
    <property type="evidence" value="ECO:0007669"/>
    <property type="project" value="UniProtKB-UniRule"/>
</dbReference>
<dbReference type="NCBIfam" id="TIGR02493">
    <property type="entry name" value="PFLA"/>
    <property type="match status" value="1"/>
</dbReference>
<dbReference type="SUPFAM" id="SSF102114">
    <property type="entry name" value="Radical SAM enzymes"/>
    <property type="match status" value="1"/>
</dbReference>
<dbReference type="InterPro" id="IPR012838">
    <property type="entry name" value="PFL1_activating"/>
</dbReference>
<evidence type="ECO:0000256" key="6">
    <source>
        <dbReference type="ARBA" id="ARBA00022723"/>
    </source>
</evidence>
<dbReference type="PANTHER" id="PTHR30352">
    <property type="entry name" value="PYRUVATE FORMATE-LYASE-ACTIVATING ENZYME"/>
    <property type="match status" value="1"/>
</dbReference>
<dbReference type="RefSeq" id="WP_006568413.1">
    <property type="nucleotide sequence ID" value="NZ_BAABRZ010000003.1"/>
</dbReference>
<feature type="domain" description="Radical SAM core" evidence="11">
    <location>
        <begin position="15"/>
        <end position="239"/>
    </location>
</feature>
<reference evidence="12" key="1">
    <citation type="submission" date="2019-11" db="EMBL/GenBank/DDBJ databases">
        <authorList>
            <person name="Feng L."/>
        </authorList>
    </citation>
    <scope>NUCLEOTIDE SEQUENCE</scope>
    <source>
        <strain evidence="12">AcaccaeLFYP115</strain>
    </source>
</reference>
<accession>A0A6N2WHT2</accession>
<dbReference type="Pfam" id="PF04055">
    <property type="entry name" value="Radical_SAM"/>
    <property type="match status" value="1"/>
</dbReference>
<sequence length="241" mass="27523">MIVGHIHSMESMGLVDGPGIRSVVFFQGCALRCKFCHNPDTWEFQGGEEMTPEALVKRISRFKPYFKQNGGVTFSGGEPLMQPEFLLKTLKLCKQEGIHTCIDTAGFGQGDYDEILSYTDLVLLDLKEITGPAYESMTGRPMERFIEFLKALERNGTKLWIRHVVVPGLTDSKEHMQELKEYIDRIPNVEKVELLPYHLLGTNKYEVMNLSYPLKGVPAMDKERTKQLQKTYFDQYGGKQC</sequence>
<evidence type="ECO:0000259" key="11">
    <source>
        <dbReference type="PROSITE" id="PS51918"/>
    </source>
</evidence>
<keyword evidence="9 10" id="KW-0411">Iron-sulfur</keyword>
<comment type="catalytic activity">
    <reaction evidence="10">
        <text>glycyl-[formate C-acetyltransferase] + reduced [flavodoxin] + S-adenosyl-L-methionine = glycin-2-yl radical-[formate C-acetyltransferase] + semiquinone [flavodoxin] + 5'-deoxyadenosine + L-methionine + H(+)</text>
        <dbReference type="Rhea" id="RHEA:19225"/>
        <dbReference type="Rhea" id="RHEA-COMP:10622"/>
        <dbReference type="Rhea" id="RHEA-COMP:12190"/>
        <dbReference type="Rhea" id="RHEA-COMP:12191"/>
        <dbReference type="Rhea" id="RHEA-COMP:14480"/>
        <dbReference type="ChEBI" id="CHEBI:15378"/>
        <dbReference type="ChEBI" id="CHEBI:17319"/>
        <dbReference type="ChEBI" id="CHEBI:29947"/>
        <dbReference type="ChEBI" id="CHEBI:32722"/>
        <dbReference type="ChEBI" id="CHEBI:57618"/>
        <dbReference type="ChEBI" id="CHEBI:57844"/>
        <dbReference type="ChEBI" id="CHEBI:59789"/>
        <dbReference type="ChEBI" id="CHEBI:140311"/>
        <dbReference type="EC" id="1.97.1.4"/>
    </reaction>
</comment>
<dbReference type="Gene3D" id="3.20.20.70">
    <property type="entry name" value="Aldolase class I"/>
    <property type="match status" value="1"/>
</dbReference>
<evidence type="ECO:0000256" key="1">
    <source>
        <dbReference type="ARBA" id="ARBA00003141"/>
    </source>
</evidence>
<evidence type="ECO:0000256" key="10">
    <source>
        <dbReference type="RuleBase" id="RU362053"/>
    </source>
</evidence>
<comment type="similarity">
    <text evidence="2 10">Belongs to the organic radical-activating enzymes family.</text>
</comment>
<dbReference type="PANTHER" id="PTHR30352:SF5">
    <property type="entry name" value="PYRUVATE FORMATE-LYASE 1-ACTIVATING ENZYME"/>
    <property type="match status" value="1"/>
</dbReference>
<dbReference type="EMBL" id="CACRSQ010000010">
    <property type="protein sequence ID" value="VYT41780.1"/>
    <property type="molecule type" value="Genomic_DNA"/>
</dbReference>
<dbReference type="SFLD" id="SFLDG01066">
    <property type="entry name" value="organic_radical-activating_enz"/>
    <property type="match status" value="1"/>
</dbReference>
<dbReference type="GO" id="GO:0016829">
    <property type="term" value="F:lyase activity"/>
    <property type="evidence" value="ECO:0007669"/>
    <property type="project" value="UniProtKB-KW"/>
</dbReference>
<dbReference type="GO" id="GO:0051539">
    <property type="term" value="F:4 iron, 4 sulfur cluster binding"/>
    <property type="evidence" value="ECO:0007669"/>
    <property type="project" value="UniProtKB-UniRule"/>
</dbReference>
<keyword evidence="10" id="KW-0963">Cytoplasm</keyword>
<keyword evidence="4 10" id="KW-0004">4Fe-4S</keyword>
<keyword evidence="5 10" id="KW-0949">S-adenosyl-L-methionine</keyword>
<dbReference type="PROSITE" id="PS51918">
    <property type="entry name" value="RADICAL_SAM"/>
    <property type="match status" value="1"/>
</dbReference>
<comment type="function">
    <text evidence="1 10">Activation of pyruvate formate-lyase under anaerobic conditions by generation of an organic free radical, using S-adenosylmethionine and reduced flavodoxin as cosubstrates to produce 5'-deoxy-adenosine.</text>
</comment>
<protein>
    <recommendedName>
        <fullName evidence="3 10">Pyruvate formate-lyase-activating enzyme</fullName>
        <ecNumber evidence="10">1.97.1.4</ecNumber>
    </recommendedName>
</protein>
<evidence type="ECO:0000313" key="12">
    <source>
        <dbReference type="EMBL" id="VYT41780.1"/>
    </source>
</evidence>
<dbReference type="EC" id="1.97.1.4" evidence="10"/>